<feature type="transmembrane region" description="Helical" evidence="2">
    <location>
        <begin position="41"/>
        <end position="64"/>
    </location>
</feature>
<dbReference type="RefSeq" id="WP_280161721.1">
    <property type="nucleotide sequence ID" value="NZ_CP093428.1"/>
</dbReference>
<gene>
    <name evidence="3" type="ORF">MOQ58_19610</name>
</gene>
<proteinExistence type="predicted"/>
<feature type="region of interest" description="Disordered" evidence="1">
    <location>
        <begin position="1"/>
        <end position="27"/>
    </location>
</feature>
<keyword evidence="2" id="KW-1133">Transmembrane helix</keyword>
<evidence type="ECO:0000313" key="4">
    <source>
        <dbReference type="Proteomes" id="UP001243713"/>
    </source>
</evidence>
<dbReference type="Proteomes" id="UP001243713">
    <property type="component" value="Chromosome"/>
</dbReference>
<name>A0ABY8MN16_9PSED</name>
<keyword evidence="2" id="KW-0812">Transmembrane</keyword>
<sequence>MGIDKNSGKGSRLPKTKTDRPSIIKKEHAQRKIKGELRLPFVLSAIQVFPIAPVGASLLAIAVVQTQVC</sequence>
<reference evidence="3 4" key="1">
    <citation type="submission" date="2022-03" db="EMBL/GenBank/DDBJ databases">
        <title>Plant growth promoting endophytes with ACC deaminase activity.</title>
        <authorList>
            <person name="Charles T."/>
            <person name="Van Dyk A."/>
            <person name="Cheng J."/>
            <person name="Heil J."/>
        </authorList>
    </citation>
    <scope>NUCLEOTIDE SEQUENCE [LARGE SCALE GENOMIC DNA]</scope>
    <source>
        <strain evidence="3 4">8R6</strain>
    </source>
</reference>
<feature type="compositionally biased region" description="Basic and acidic residues" evidence="1">
    <location>
        <begin position="16"/>
        <end position="27"/>
    </location>
</feature>
<keyword evidence="2" id="KW-0472">Membrane</keyword>
<evidence type="ECO:0000256" key="2">
    <source>
        <dbReference type="SAM" id="Phobius"/>
    </source>
</evidence>
<evidence type="ECO:0000256" key="1">
    <source>
        <dbReference type="SAM" id="MobiDB-lite"/>
    </source>
</evidence>
<organism evidence="3 4">
    <name type="scientific">Pseudomonas migulae</name>
    <dbReference type="NCBI Taxonomy" id="78543"/>
    <lineage>
        <taxon>Bacteria</taxon>
        <taxon>Pseudomonadati</taxon>
        <taxon>Pseudomonadota</taxon>
        <taxon>Gammaproteobacteria</taxon>
        <taxon>Pseudomonadales</taxon>
        <taxon>Pseudomonadaceae</taxon>
        <taxon>Pseudomonas</taxon>
    </lineage>
</organism>
<accession>A0ABY8MN16</accession>
<protein>
    <submittedName>
        <fullName evidence="3">Uncharacterized protein</fullName>
    </submittedName>
</protein>
<evidence type="ECO:0000313" key="3">
    <source>
        <dbReference type="EMBL" id="WGK88733.1"/>
    </source>
</evidence>
<dbReference type="EMBL" id="CP093428">
    <property type="protein sequence ID" value="WGK88733.1"/>
    <property type="molecule type" value="Genomic_DNA"/>
</dbReference>
<keyword evidence="4" id="KW-1185">Reference proteome</keyword>